<dbReference type="Pfam" id="PF00027">
    <property type="entry name" value="cNMP_binding"/>
    <property type="match status" value="1"/>
</dbReference>
<dbReference type="InterPro" id="IPR000595">
    <property type="entry name" value="cNMP-bd_dom"/>
</dbReference>
<evidence type="ECO:0000313" key="3">
    <source>
        <dbReference type="Proteomes" id="UP000321150"/>
    </source>
</evidence>
<sequence length="188" mass="22149">MENIKNHLSNIVDISENDWEIFSSKLSKVNFPKKGILLEKGKIEKYLSFIESGILRFNIPKIEYDFTFAFAFENNFVSGYDSFIKQKPSLYNIETITDCTLWRVSYDDLQNIYATTTIGNRVGRMIAEELYLKKMKRELCLLENSAKQRYLDLFEEQPQLVQNIPLKYLASYIGIRPQSLSRIRKQIY</sequence>
<keyword evidence="2" id="KW-0238">DNA-binding</keyword>
<gene>
    <name evidence="2" type="ORF">CLA01_34170</name>
</gene>
<dbReference type="CDD" id="cd00038">
    <property type="entry name" value="CAP_ED"/>
    <property type="match status" value="1"/>
</dbReference>
<dbReference type="Gene3D" id="2.60.120.10">
    <property type="entry name" value="Jelly Rolls"/>
    <property type="match status" value="1"/>
</dbReference>
<dbReference type="RefSeq" id="WP_111955386.1">
    <property type="nucleotide sequence ID" value="NZ_BJYI01000014.1"/>
</dbReference>
<dbReference type="Proteomes" id="UP000321150">
    <property type="component" value="Unassembled WGS sequence"/>
</dbReference>
<comment type="caution">
    <text evidence="2">The sequence shown here is derived from an EMBL/GenBank/DDBJ whole genome shotgun (WGS) entry which is preliminary data.</text>
</comment>
<dbReference type="OrthoDB" id="663011at2"/>
<dbReference type="InterPro" id="IPR014710">
    <property type="entry name" value="RmlC-like_jellyroll"/>
</dbReference>
<evidence type="ECO:0000313" key="2">
    <source>
        <dbReference type="EMBL" id="GEN73345.1"/>
    </source>
</evidence>
<reference evidence="2 3" key="1">
    <citation type="submission" date="2019-07" db="EMBL/GenBank/DDBJ databases">
        <title>Whole genome shotgun sequence of Chryseobacterium lathyri NBRC 105250.</title>
        <authorList>
            <person name="Hosoyama A."/>
            <person name="Uohara A."/>
            <person name="Ohji S."/>
            <person name="Ichikawa N."/>
        </authorList>
    </citation>
    <scope>NUCLEOTIDE SEQUENCE [LARGE SCALE GENOMIC DNA]</scope>
    <source>
        <strain evidence="2 3">NBRC 105250</strain>
    </source>
</reference>
<accession>A0A511YDT3</accession>
<dbReference type="AlphaFoldDB" id="A0A511YDT3"/>
<evidence type="ECO:0000259" key="1">
    <source>
        <dbReference type="Pfam" id="PF00027"/>
    </source>
</evidence>
<dbReference type="GO" id="GO:0003677">
    <property type="term" value="F:DNA binding"/>
    <property type="evidence" value="ECO:0007669"/>
    <property type="project" value="UniProtKB-KW"/>
</dbReference>
<organism evidence="2 3">
    <name type="scientific">Chryseobacterium lathyri</name>
    <dbReference type="NCBI Taxonomy" id="395933"/>
    <lineage>
        <taxon>Bacteria</taxon>
        <taxon>Pseudomonadati</taxon>
        <taxon>Bacteroidota</taxon>
        <taxon>Flavobacteriia</taxon>
        <taxon>Flavobacteriales</taxon>
        <taxon>Weeksellaceae</taxon>
        <taxon>Chryseobacterium group</taxon>
        <taxon>Chryseobacterium</taxon>
    </lineage>
</organism>
<proteinExistence type="predicted"/>
<feature type="domain" description="Cyclic nucleotide-binding" evidence="1">
    <location>
        <begin position="29"/>
        <end position="115"/>
    </location>
</feature>
<name>A0A511YDT3_9FLAO</name>
<dbReference type="EMBL" id="BJYI01000014">
    <property type="protein sequence ID" value="GEN73345.1"/>
    <property type="molecule type" value="Genomic_DNA"/>
</dbReference>
<dbReference type="SUPFAM" id="SSF51206">
    <property type="entry name" value="cAMP-binding domain-like"/>
    <property type="match status" value="1"/>
</dbReference>
<dbReference type="InterPro" id="IPR018490">
    <property type="entry name" value="cNMP-bd_dom_sf"/>
</dbReference>
<protein>
    <submittedName>
        <fullName evidence="2">DNA-binding protein</fullName>
    </submittedName>
</protein>